<keyword evidence="2" id="KW-1185">Reference proteome</keyword>
<organism evidence="1 2">
    <name type="scientific">Auriscalpium vulgare</name>
    <dbReference type="NCBI Taxonomy" id="40419"/>
    <lineage>
        <taxon>Eukaryota</taxon>
        <taxon>Fungi</taxon>
        <taxon>Dikarya</taxon>
        <taxon>Basidiomycota</taxon>
        <taxon>Agaricomycotina</taxon>
        <taxon>Agaricomycetes</taxon>
        <taxon>Russulales</taxon>
        <taxon>Auriscalpiaceae</taxon>
        <taxon>Auriscalpium</taxon>
    </lineage>
</organism>
<name>A0ACB8S295_9AGAM</name>
<accession>A0ACB8S295</accession>
<evidence type="ECO:0000313" key="2">
    <source>
        <dbReference type="Proteomes" id="UP000814033"/>
    </source>
</evidence>
<evidence type="ECO:0000313" key="1">
    <source>
        <dbReference type="EMBL" id="KAI0050217.1"/>
    </source>
</evidence>
<dbReference type="Proteomes" id="UP000814033">
    <property type="component" value="Unassembled WGS sequence"/>
</dbReference>
<protein>
    <submittedName>
        <fullName evidence="1">Uncharacterized protein</fullName>
    </submittedName>
</protein>
<reference evidence="1" key="2">
    <citation type="journal article" date="2022" name="New Phytol.">
        <title>Evolutionary transition to the ectomycorrhizal habit in the genomes of a hyperdiverse lineage of mushroom-forming fungi.</title>
        <authorList>
            <person name="Looney B."/>
            <person name="Miyauchi S."/>
            <person name="Morin E."/>
            <person name="Drula E."/>
            <person name="Courty P.E."/>
            <person name="Kohler A."/>
            <person name="Kuo A."/>
            <person name="LaButti K."/>
            <person name="Pangilinan J."/>
            <person name="Lipzen A."/>
            <person name="Riley R."/>
            <person name="Andreopoulos W."/>
            <person name="He G."/>
            <person name="Johnson J."/>
            <person name="Nolan M."/>
            <person name="Tritt A."/>
            <person name="Barry K.W."/>
            <person name="Grigoriev I.V."/>
            <person name="Nagy L.G."/>
            <person name="Hibbett D."/>
            <person name="Henrissat B."/>
            <person name="Matheny P.B."/>
            <person name="Labbe J."/>
            <person name="Martin F.M."/>
        </authorList>
    </citation>
    <scope>NUCLEOTIDE SEQUENCE</scope>
    <source>
        <strain evidence="1">FP105234-sp</strain>
    </source>
</reference>
<comment type="caution">
    <text evidence="1">The sequence shown here is derived from an EMBL/GenBank/DDBJ whole genome shotgun (WGS) entry which is preliminary data.</text>
</comment>
<gene>
    <name evidence="1" type="ORF">FA95DRAFT_663086</name>
</gene>
<reference evidence="1" key="1">
    <citation type="submission" date="2021-02" db="EMBL/GenBank/DDBJ databases">
        <authorList>
            <consortium name="DOE Joint Genome Institute"/>
            <person name="Ahrendt S."/>
            <person name="Looney B.P."/>
            <person name="Miyauchi S."/>
            <person name="Morin E."/>
            <person name="Drula E."/>
            <person name="Courty P.E."/>
            <person name="Chicoki N."/>
            <person name="Fauchery L."/>
            <person name="Kohler A."/>
            <person name="Kuo A."/>
            <person name="Labutti K."/>
            <person name="Pangilinan J."/>
            <person name="Lipzen A."/>
            <person name="Riley R."/>
            <person name="Andreopoulos W."/>
            <person name="He G."/>
            <person name="Johnson J."/>
            <person name="Barry K.W."/>
            <person name="Grigoriev I.V."/>
            <person name="Nagy L."/>
            <person name="Hibbett D."/>
            <person name="Henrissat B."/>
            <person name="Matheny P.B."/>
            <person name="Labbe J."/>
            <person name="Martin F."/>
        </authorList>
    </citation>
    <scope>NUCLEOTIDE SEQUENCE</scope>
    <source>
        <strain evidence="1">FP105234-sp</strain>
    </source>
</reference>
<dbReference type="EMBL" id="MU275864">
    <property type="protein sequence ID" value="KAI0050217.1"/>
    <property type="molecule type" value="Genomic_DNA"/>
</dbReference>
<sequence>MRDLVGSGTKLFHRRVCQNTDSFHCHSCKYSELVTVRQVNDVGTTKNEVRRT</sequence>
<proteinExistence type="predicted"/>